<dbReference type="KEGG" id="nso:NIASO_19760"/>
<keyword evidence="1" id="KW-0732">Signal</keyword>
<name>W0F9B8_9BACT</name>
<dbReference type="AlphaFoldDB" id="W0F9B8"/>
<accession>W0F9B8</accession>
<evidence type="ECO:0000313" key="3">
    <source>
        <dbReference type="Proteomes" id="UP000003586"/>
    </source>
</evidence>
<evidence type="ECO:0000256" key="1">
    <source>
        <dbReference type="SAM" id="SignalP"/>
    </source>
</evidence>
<organism evidence="2 3">
    <name type="scientific">Niabella soli DSM 19437</name>
    <dbReference type="NCBI Taxonomy" id="929713"/>
    <lineage>
        <taxon>Bacteria</taxon>
        <taxon>Pseudomonadati</taxon>
        <taxon>Bacteroidota</taxon>
        <taxon>Chitinophagia</taxon>
        <taxon>Chitinophagales</taxon>
        <taxon>Chitinophagaceae</taxon>
        <taxon>Niabella</taxon>
    </lineage>
</organism>
<feature type="signal peptide" evidence="1">
    <location>
        <begin position="1"/>
        <end position="23"/>
    </location>
</feature>
<protein>
    <submittedName>
        <fullName evidence="2">Uncharacterized protein</fullName>
    </submittedName>
</protein>
<sequence>MKMKLILMLALVLVGFGTLRANAQHYRYERNYSRHYYRPHRPAVSIVYYSGYRPAYYHHRHYRPRYYGNYYSYRYRHMPPGQAKKYYGYRGRGHNRYRD</sequence>
<dbReference type="Proteomes" id="UP000003586">
    <property type="component" value="Chromosome"/>
</dbReference>
<dbReference type="STRING" id="929713.NIASO_19760"/>
<gene>
    <name evidence="2" type="ORF">NIASO_19760</name>
</gene>
<reference evidence="2 3" key="1">
    <citation type="submission" date="2013-12" db="EMBL/GenBank/DDBJ databases">
        <authorList>
            <consortium name="DOE Joint Genome Institute"/>
            <person name="Eisen J."/>
            <person name="Huntemann M."/>
            <person name="Han J."/>
            <person name="Chen A."/>
            <person name="Kyrpides N."/>
            <person name="Mavromatis K."/>
            <person name="Markowitz V."/>
            <person name="Palaniappan K."/>
            <person name="Ivanova N."/>
            <person name="Schaumberg A."/>
            <person name="Pati A."/>
            <person name="Liolios K."/>
            <person name="Nordberg H.P."/>
            <person name="Cantor M.N."/>
            <person name="Hua S.X."/>
            <person name="Woyke T."/>
        </authorList>
    </citation>
    <scope>NUCLEOTIDE SEQUENCE [LARGE SCALE GENOMIC DNA]</scope>
    <source>
        <strain evidence="3">DSM 19437</strain>
    </source>
</reference>
<proteinExistence type="predicted"/>
<dbReference type="HOGENOM" id="CLU_2317376_0_0_10"/>
<dbReference type="EMBL" id="CP007035">
    <property type="protein sequence ID" value="AHF18069.1"/>
    <property type="molecule type" value="Genomic_DNA"/>
</dbReference>
<keyword evidence="3" id="KW-1185">Reference proteome</keyword>
<feature type="chain" id="PRO_5004789181" evidence="1">
    <location>
        <begin position="24"/>
        <end position="99"/>
    </location>
</feature>
<evidence type="ECO:0000313" key="2">
    <source>
        <dbReference type="EMBL" id="AHF18069.1"/>
    </source>
</evidence>